<dbReference type="Pfam" id="PF24336">
    <property type="entry name" value="DUF7504"/>
    <property type="match status" value="1"/>
</dbReference>
<dbReference type="Gene3D" id="3.40.50.300">
    <property type="entry name" value="P-loop containing nucleotide triphosphate hydrolases"/>
    <property type="match status" value="1"/>
</dbReference>
<reference evidence="1 2" key="1">
    <citation type="journal article" date="2014" name="PLoS Genet.">
        <title>Phylogenetically driven sequencing of extremely halophilic archaea reveals strategies for static and dynamic osmo-response.</title>
        <authorList>
            <person name="Becker E.A."/>
            <person name="Seitzer P.M."/>
            <person name="Tritt A."/>
            <person name="Larsen D."/>
            <person name="Krusor M."/>
            <person name="Yao A.I."/>
            <person name="Wu D."/>
            <person name="Madern D."/>
            <person name="Eisen J.A."/>
            <person name="Darling A.E."/>
            <person name="Facciotti M.T."/>
        </authorList>
    </citation>
    <scope>NUCLEOTIDE SEQUENCE [LARGE SCALE GENOMIC DNA]</scope>
    <source>
        <strain evidence="2">ATCC 49778 / DSM 6131 / JCM 7785 / NBRC 101032 / NCIMB 13157 / TR-1</strain>
    </source>
</reference>
<dbReference type="OrthoDB" id="70318at2157"/>
<dbReference type="AlphaFoldDB" id="M0L5K4"/>
<dbReference type="Proteomes" id="UP000011524">
    <property type="component" value="Unassembled WGS sequence"/>
</dbReference>
<dbReference type="InterPro" id="IPR027417">
    <property type="entry name" value="P-loop_NTPase"/>
</dbReference>
<evidence type="ECO:0000313" key="2">
    <source>
        <dbReference type="Proteomes" id="UP000011524"/>
    </source>
</evidence>
<evidence type="ECO:0000313" key="1">
    <source>
        <dbReference type="EMBL" id="EMA28368.1"/>
    </source>
</evidence>
<organism evidence="1 2">
    <name type="scientific">Haloarcula japonica (strain ATCC 49778 / DSM 6131 / JCM 7785 / NBRC 101032 / NCIMB 13157 / TR-1)</name>
    <dbReference type="NCBI Taxonomy" id="1227453"/>
    <lineage>
        <taxon>Archaea</taxon>
        <taxon>Methanobacteriati</taxon>
        <taxon>Methanobacteriota</taxon>
        <taxon>Stenosarchaea group</taxon>
        <taxon>Halobacteria</taxon>
        <taxon>Halobacteriales</taxon>
        <taxon>Haloarculaceae</taxon>
        <taxon>Haloarcula</taxon>
    </lineage>
</organism>
<dbReference type="RefSeq" id="WP_004594354.1">
    <property type="nucleotide sequence ID" value="NZ_AOLY01000040.1"/>
</dbReference>
<dbReference type="eggNOG" id="arCOG02452">
    <property type="taxonomic scope" value="Archaea"/>
</dbReference>
<evidence type="ECO:0008006" key="3">
    <source>
        <dbReference type="Google" id="ProtNLM"/>
    </source>
</evidence>
<accession>M0L5K4</accession>
<dbReference type="EMBL" id="AOLY01000040">
    <property type="protein sequence ID" value="EMA28368.1"/>
    <property type="molecule type" value="Genomic_DNA"/>
</dbReference>
<sequence length="217" mass="23408">MYDINSSLPDGVPSEIQPGTNLLIKSPPMIGKQDLALELLAKGFDDGDGLLCITTSDSPSVLTESLAQHVESPDCDQIGIVSCSGRESSHTPDGVDTEFVSSPSDLTGISIGTVKILNSFTNQNISLIRHGVLSVSTLQQYLETQSVFKFLHIYTSRVSDTDGLGIYTLNSATQNSEVINTISSEFDGIIELRETAEGSREARLTGIPTASRNWYTY</sequence>
<keyword evidence="2" id="KW-1185">Reference proteome</keyword>
<name>M0L5K4_HALJT</name>
<proteinExistence type="predicted"/>
<dbReference type="STRING" id="1227453.C444_17787"/>
<protein>
    <recommendedName>
        <fullName evidence="3">KaiC-like domain-containing protein</fullName>
    </recommendedName>
</protein>
<dbReference type="InterPro" id="IPR055927">
    <property type="entry name" value="DUF7504"/>
</dbReference>
<comment type="caution">
    <text evidence="1">The sequence shown here is derived from an EMBL/GenBank/DDBJ whole genome shotgun (WGS) entry which is preliminary data.</text>
</comment>
<gene>
    <name evidence="1" type="ORF">C444_17787</name>
</gene>